<name>A0A0L0VKS4_9BASI</name>
<sequence>MSASPTGVSTNNTPAFVAKLLVNPQKMRLAYFISLTLLGFFSSPAAAAPGYWKPLLSIEEAGLDATGTHNGDLATSCKHTLASPDSSVWNDAGAFLIHKTNKVLDYFIENYSEVFHASPAPKKVLNLKHVDQETPEGCFIMEDVCFFGMIEILFGMRTSYLRTYEGAEKEEVDKLLQSPNLPLEFTEMVRKIDQISAKAFPSERSTVVDYKEIWRESAKLRNLFRLAFLSQVFGGLEWPIPEEPRIEVSDSSSQIKEISQRVKQLSHLHHRFETTRIARLKRRRAYLRQGKPAQSQRP</sequence>
<evidence type="ECO:0000256" key="1">
    <source>
        <dbReference type="SAM" id="Phobius"/>
    </source>
</evidence>
<organism evidence="2 3">
    <name type="scientific">Puccinia striiformis f. sp. tritici PST-78</name>
    <dbReference type="NCBI Taxonomy" id="1165861"/>
    <lineage>
        <taxon>Eukaryota</taxon>
        <taxon>Fungi</taxon>
        <taxon>Dikarya</taxon>
        <taxon>Basidiomycota</taxon>
        <taxon>Pucciniomycotina</taxon>
        <taxon>Pucciniomycetes</taxon>
        <taxon>Pucciniales</taxon>
        <taxon>Pucciniaceae</taxon>
        <taxon>Puccinia</taxon>
    </lineage>
</organism>
<accession>A0A0L0VKS4</accession>
<evidence type="ECO:0000313" key="3">
    <source>
        <dbReference type="Proteomes" id="UP000054564"/>
    </source>
</evidence>
<keyword evidence="1" id="KW-0472">Membrane</keyword>
<evidence type="ECO:0000313" key="2">
    <source>
        <dbReference type="EMBL" id="KNE99594.1"/>
    </source>
</evidence>
<feature type="transmembrane region" description="Helical" evidence="1">
    <location>
        <begin position="29"/>
        <end position="52"/>
    </location>
</feature>
<comment type="caution">
    <text evidence="2">The sequence shown here is derived from an EMBL/GenBank/DDBJ whole genome shotgun (WGS) entry which is preliminary data.</text>
</comment>
<keyword evidence="1" id="KW-0812">Transmembrane</keyword>
<dbReference type="OrthoDB" id="2508203at2759"/>
<keyword evidence="3" id="KW-1185">Reference proteome</keyword>
<proteinExistence type="predicted"/>
<dbReference type="EMBL" id="AJIL01000044">
    <property type="protein sequence ID" value="KNE99594.1"/>
    <property type="molecule type" value="Genomic_DNA"/>
</dbReference>
<dbReference type="AlphaFoldDB" id="A0A0L0VKS4"/>
<dbReference type="Proteomes" id="UP000054564">
    <property type="component" value="Unassembled WGS sequence"/>
</dbReference>
<protein>
    <submittedName>
        <fullName evidence="2">Uncharacterized protein</fullName>
    </submittedName>
</protein>
<reference evidence="3" key="1">
    <citation type="submission" date="2014-03" db="EMBL/GenBank/DDBJ databases">
        <title>The Genome Sequence of Puccinia striiformis f. sp. tritici PST-78.</title>
        <authorList>
            <consortium name="The Broad Institute Genome Sequencing Platform"/>
            <person name="Cuomo C."/>
            <person name="Hulbert S."/>
            <person name="Chen X."/>
            <person name="Walker B."/>
            <person name="Young S.K."/>
            <person name="Zeng Q."/>
            <person name="Gargeya S."/>
            <person name="Fitzgerald M."/>
            <person name="Haas B."/>
            <person name="Abouelleil A."/>
            <person name="Alvarado L."/>
            <person name="Arachchi H.M."/>
            <person name="Berlin A.M."/>
            <person name="Chapman S.B."/>
            <person name="Goldberg J."/>
            <person name="Griggs A."/>
            <person name="Gujja S."/>
            <person name="Hansen M."/>
            <person name="Howarth C."/>
            <person name="Imamovic A."/>
            <person name="Larimer J."/>
            <person name="McCowan C."/>
            <person name="Montmayeur A."/>
            <person name="Murphy C."/>
            <person name="Neiman D."/>
            <person name="Pearson M."/>
            <person name="Priest M."/>
            <person name="Roberts A."/>
            <person name="Saif S."/>
            <person name="Shea T."/>
            <person name="Sisk P."/>
            <person name="Sykes S."/>
            <person name="Wortman J."/>
            <person name="Nusbaum C."/>
            <person name="Birren B."/>
        </authorList>
    </citation>
    <scope>NUCLEOTIDE SEQUENCE [LARGE SCALE GENOMIC DNA]</scope>
    <source>
        <strain evidence="3">race PST-78</strain>
    </source>
</reference>
<keyword evidence="1" id="KW-1133">Transmembrane helix</keyword>
<gene>
    <name evidence="2" type="ORF">PSTG_07087</name>
</gene>